<dbReference type="Pfam" id="PF14200">
    <property type="entry name" value="RicinB_lectin_2"/>
    <property type="match status" value="1"/>
</dbReference>
<keyword evidence="1" id="KW-0732">Signal</keyword>
<dbReference type="Gene3D" id="2.80.10.50">
    <property type="match status" value="1"/>
</dbReference>
<reference evidence="3 4" key="1">
    <citation type="submission" date="2021-08" db="EMBL/GenBank/DDBJ databases">
        <title>Genomic Architecture of Streptomyces flavotricini NGL1 and Streptomyces erythrochromogenes HMS4 With Differential Plant Beneficial attributes and laccase production capabilities.</title>
        <authorList>
            <person name="Salwan R."/>
            <person name="Kaur R."/>
            <person name="Sharma V."/>
        </authorList>
    </citation>
    <scope>NUCLEOTIDE SEQUENCE [LARGE SCALE GENOMIC DNA]</scope>
    <source>
        <strain evidence="3 4">NGL1</strain>
    </source>
</reference>
<accession>A0ABS8E9T7</accession>
<feature type="chain" id="PRO_5045286778" evidence="1">
    <location>
        <begin position="28"/>
        <end position="174"/>
    </location>
</feature>
<comment type="caution">
    <text evidence="3">The sequence shown here is derived from an EMBL/GenBank/DDBJ whole genome shotgun (WGS) entry which is preliminary data.</text>
</comment>
<feature type="domain" description="Ricin B lectin" evidence="2">
    <location>
        <begin position="33"/>
        <end position="107"/>
    </location>
</feature>
<dbReference type="PROSITE" id="PS50231">
    <property type="entry name" value="RICIN_B_LECTIN"/>
    <property type="match status" value="1"/>
</dbReference>
<gene>
    <name evidence="3" type="ORF">K7B10_22385</name>
</gene>
<keyword evidence="4" id="KW-1185">Reference proteome</keyword>
<dbReference type="EMBL" id="JAINUL010000001">
    <property type="protein sequence ID" value="MCC0097479.1"/>
    <property type="molecule type" value="Genomic_DNA"/>
</dbReference>
<dbReference type="CDD" id="cd00161">
    <property type="entry name" value="beta-trefoil_Ricin-like"/>
    <property type="match status" value="1"/>
</dbReference>
<proteinExistence type="predicted"/>
<dbReference type="Proteomes" id="UP001520654">
    <property type="component" value="Unassembled WGS sequence"/>
</dbReference>
<organism evidence="3 4">
    <name type="scientific">Streptomyces flavotricini</name>
    <dbReference type="NCBI Taxonomy" id="66888"/>
    <lineage>
        <taxon>Bacteria</taxon>
        <taxon>Bacillati</taxon>
        <taxon>Actinomycetota</taxon>
        <taxon>Actinomycetes</taxon>
        <taxon>Kitasatosporales</taxon>
        <taxon>Streptomycetaceae</taxon>
        <taxon>Streptomyces</taxon>
    </lineage>
</organism>
<protein>
    <submittedName>
        <fullName evidence="3">RICIN domain-containing protein</fullName>
    </submittedName>
</protein>
<dbReference type="InterPro" id="IPR000772">
    <property type="entry name" value="Ricin_B_lectin"/>
</dbReference>
<feature type="signal peptide" evidence="1">
    <location>
        <begin position="1"/>
        <end position="27"/>
    </location>
</feature>
<evidence type="ECO:0000313" key="4">
    <source>
        <dbReference type="Proteomes" id="UP001520654"/>
    </source>
</evidence>
<name>A0ABS8E9T7_9ACTN</name>
<dbReference type="RefSeq" id="WP_229338501.1">
    <property type="nucleotide sequence ID" value="NZ_JAINUL010000001.1"/>
</dbReference>
<evidence type="ECO:0000259" key="2">
    <source>
        <dbReference type="Pfam" id="PF14200"/>
    </source>
</evidence>
<evidence type="ECO:0000256" key="1">
    <source>
        <dbReference type="SAM" id="SignalP"/>
    </source>
</evidence>
<dbReference type="SUPFAM" id="SSF50370">
    <property type="entry name" value="Ricin B-like lectins"/>
    <property type="match status" value="1"/>
</dbReference>
<evidence type="ECO:0000313" key="3">
    <source>
        <dbReference type="EMBL" id="MCC0097479.1"/>
    </source>
</evidence>
<dbReference type="InterPro" id="IPR035992">
    <property type="entry name" value="Ricin_B-like_lectins"/>
</dbReference>
<sequence>MRIRTAAAAALAAAAFGTVLSAVPAQAADRKDVTINIADGYCLDIPNSNAFNGQVVQQWQCNGTNAQRWNILDFGASHFKIQSVAWPQFCLNNWSGGNTQGDYIKLYNNCDSPDAAFNIVGTDFGNYIRFQPMKATSNCVNMWGGQVQGAVARLYPCSDDGPNARFRLWKTGGI</sequence>